<sequence length="340" mass="38214">MVKAQRSGLRRGLCLVAVLLVALGLILAVTFRQQVKDHFAAVSFDPDPSVERVLHDLDLTDTGERVFLATHPTIDGSQHFNTQCAGVDHSEQGHVLGCYTHDQIHLFDVTDDRLSGVVEVTAAHELLHATFARMGDGDRSALSAKLRQEYDRRAGDDPALKERMSVYEHLSEASFVNELHSVLGTEVRELPDWLEEHYAQWFVDRADIVDAFATYHAVFVDLQQQADELRAEMETLRADVEARKKDYVSAVEQFNADAAEFSVRNDRYEFSGDPAGFDQVRGELEWRRGDLESTRAGIQADVDRYNALRDQLTALSEVSTELDDQLNSDLAPVTTRPDQE</sequence>
<reference evidence="2 3" key="1">
    <citation type="submission" date="2018-09" db="EMBL/GenBank/DDBJ databases">
        <title>Comparative genomics of Leucobacter spp.</title>
        <authorList>
            <person name="Reis A.C."/>
            <person name="Kolvenbach B.A."/>
            <person name="Corvini P.F.X."/>
            <person name="Nunes O.C."/>
        </authorList>
    </citation>
    <scope>NUCLEOTIDE SEQUENCE [LARGE SCALE GENOMIC DNA]</scope>
    <source>
        <strain evidence="2 3">L-1</strain>
    </source>
</reference>
<accession>A0ABS1STX1</accession>
<comment type="caution">
    <text evidence="2">The sequence shown here is derived from an EMBL/GenBank/DDBJ whole genome shotgun (WGS) entry which is preliminary data.</text>
</comment>
<dbReference type="RefSeq" id="WP_202382800.1">
    <property type="nucleotide sequence ID" value="NZ_BAAAMA010000010.1"/>
</dbReference>
<evidence type="ECO:0000313" key="3">
    <source>
        <dbReference type="Proteomes" id="UP001646141"/>
    </source>
</evidence>
<dbReference type="EMBL" id="QYAD01000004">
    <property type="protein sequence ID" value="MBL3690632.1"/>
    <property type="molecule type" value="Genomic_DNA"/>
</dbReference>
<dbReference type="Proteomes" id="UP001646141">
    <property type="component" value="Unassembled WGS sequence"/>
</dbReference>
<name>A0ABS1STX1_9MICO</name>
<gene>
    <name evidence="2" type="ORF">D3226_11810</name>
</gene>
<organism evidence="2 3">
    <name type="scientific">Leucobacter chromiireducens subsp. chromiireducens</name>
    <dbReference type="NCBI Taxonomy" id="660067"/>
    <lineage>
        <taxon>Bacteria</taxon>
        <taxon>Bacillati</taxon>
        <taxon>Actinomycetota</taxon>
        <taxon>Actinomycetes</taxon>
        <taxon>Micrococcales</taxon>
        <taxon>Microbacteriaceae</taxon>
        <taxon>Leucobacter</taxon>
    </lineage>
</organism>
<proteinExistence type="predicted"/>
<keyword evidence="3" id="KW-1185">Reference proteome</keyword>
<evidence type="ECO:0000256" key="1">
    <source>
        <dbReference type="SAM" id="Coils"/>
    </source>
</evidence>
<keyword evidence="1" id="KW-0175">Coiled coil</keyword>
<protein>
    <submittedName>
        <fullName evidence="2">Uncharacterized protein</fullName>
    </submittedName>
</protein>
<feature type="coiled-coil region" evidence="1">
    <location>
        <begin position="219"/>
        <end position="246"/>
    </location>
</feature>
<evidence type="ECO:0000313" key="2">
    <source>
        <dbReference type="EMBL" id="MBL3690632.1"/>
    </source>
</evidence>